<gene>
    <name evidence="2" type="ORF">IM811_014431</name>
</gene>
<protein>
    <submittedName>
        <fullName evidence="2">Uncharacterized protein</fullName>
    </submittedName>
</protein>
<name>A0A8H7NBD6_BIOOC</name>
<dbReference type="Proteomes" id="UP000616885">
    <property type="component" value="Unassembled WGS sequence"/>
</dbReference>
<organism evidence="2 3">
    <name type="scientific">Bionectria ochroleuca</name>
    <name type="common">Gliocladium roseum</name>
    <dbReference type="NCBI Taxonomy" id="29856"/>
    <lineage>
        <taxon>Eukaryota</taxon>
        <taxon>Fungi</taxon>
        <taxon>Dikarya</taxon>
        <taxon>Ascomycota</taxon>
        <taxon>Pezizomycotina</taxon>
        <taxon>Sordariomycetes</taxon>
        <taxon>Hypocreomycetidae</taxon>
        <taxon>Hypocreales</taxon>
        <taxon>Bionectriaceae</taxon>
        <taxon>Clonostachys</taxon>
    </lineage>
</organism>
<comment type="caution">
    <text evidence="2">The sequence shown here is derived from an EMBL/GenBank/DDBJ whole genome shotgun (WGS) entry which is preliminary data.</text>
</comment>
<dbReference type="AlphaFoldDB" id="A0A8H7NBD6"/>
<accession>A0A8H7NBD6</accession>
<sequence>MGGLSSPEDVRELLGPPNQTALPCMNVTPPMNPSVAESEAERALQKNWPTFPRGPLRDYLDTYIRMKYRARGIEGLRLVGGRSIYFRPFCLTSEAQWTSGLELINHLNSIHRTGKFRPLNTR</sequence>
<feature type="region of interest" description="Disordered" evidence="1">
    <location>
        <begin position="1"/>
        <end position="25"/>
    </location>
</feature>
<dbReference type="EMBL" id="JADCTT010000005">
    <property type="protein sequence ID" value="KAF9752637.1"/>
    <property type="molecule type" value="Genomic_DNA"/>
</dbReference>
<proteinExistence type="predicted"/>
<evidence type="ECO:0000313" key="3">
    <source>
        <dbReference type="Proteomes" id="UP000616885"/>
    </source>
</evidence>
<evidence type="ECO:0000313" key="2">
    <source>
        <dbReference type="EMBL" id="KAF9752637.1"/>
    </source>
</evidence>
<evidence type="ECO:0000256" key="1">
    <source>
        <dbReference type="SAM" id="MobiDB-lite"/>
    </source>
</evidence>
<reference evidence="2" key="1">
    <citation type="submission" date="2020-10" db="EMBL/GenBank/DDBJ databases">
        <title>High-Quality Genome Resource of Clonostachys rosea strain S41 by Oxford Nanopore Long-Read Sequencing.</title>
        <authorList>
            <person name="Wang H."/>
        </authorList>
    </citation>
    <scope>NUCLEOTIDE SEQUENCE</scope>
    <source>
        <strain evidence="2">S41</strain>
    </source>
</reference>